<evidence type="ECO:0000313" key="1">
    <source>
        <dbReference type="EMBL" id="CAB4703952.1"/>
    </source>
</evidence>
<accession>A0A6J6Q0B2</accession>
<dbReference type="AlphaFoldDB" id="A0A6J6Q0B2"/>
<gene>
    <name evidence="1" type="ORF">UFOPK2625_00649</name>
</gene>
<reference evidence="1" key="1">
    <citation type="submission" date="2020-05" db="EMBL/GenBank/DDBJ databases">
        <authorList>
            <person name="Chiriac C."/>
            <person name="Salcher M."/>
            <person name="Ghai R."/>
            <person name="Kavagutti S V."/>
        </authorList>
    </citation>
    <scope>NUCLEOTIDE SEQUENCE</scope>
</reference>
<name>A0A6J6Q0B2_9ZZZZ</name>
<sequence length="97" mass="10705">MWLLFKGIPEDDQEIDRALGDERADLLVATEWAAQESFDGYIQFVSDEPAGRAVSVNVVLGEDLAIVRRPLQSGTKSVTPMRFSMPKPSRIKISALG</sequence>
<organism evidence="1">
    <name type="scientific">freshwater metagenome</name>
    <dbReference type="NCBI Taxonomy" id="449393"/>
    <lineage>
        <taxon>unclassified sequences</taxon>
        <taxon>metagenomes</taxon>
        <taxon>ecological metagenomes</taxon>
    </lineage>
</organism>
<protein>
    <submittedName>
        <fullName evidence="1">Unannotated protein</fullName>
    </submittedName>
</protein>
<dbReference type="EMBL" id="CAEZXZ010000080">
    <property type="protein sequence ID" value="CAB4703952.1"/>
    <property type="molecule type" value="Genomic_DNA"/>
</dbReference>
<proteinExistence type="predicted"/>